<evidence type="ECO:0000313" key="1">
    <source>
        <dbReference type="EMBL" id="JAE25065.1"/>
    </source>
</evidence>
<reference evidence="1" key="1">
    <citation type="submission" date="2014-09" db="EMBL/GenBank/DDBJ databases">
        <authorList>
            <person name="Magalhaes I.L.F."/>
            <person name="Oliveira U."/>
            <person name="Santos F.R."/>
            <person name="Vidigal T.H.D.A."/>
            <person name="Brescovit A.D."/>
            <person name="Santos A.J."/>
        </authorList>
    </citation>
    <scope>NUCLEOTIDE SEQUENCE</scope>
    <source>
        <tissue evidence="1">Shoot tissue taken approximately 20 cm above the soil surface</tissue>
    </source>
</reference>
<reference evidence="1" key="2">
    <citation type="journal article" date="2015" name="Data Brief">
        <title>Shoot transcriptome of the giant reed, Arundo donax.</title>
        <authorList>
            <person name="Barrero R.A."/>
            <person name="Guerrero F.D."/>
            <person name="Moolhuijzen P."/>
            <person name="Goolsby J.A."/>
            <person name="Tidwell J."/>
            <person name="Bellgard S.E."/>
            <person name="Bellgard M.I."/>
        </authorList>
    </citation>
    <scope>NUCLEOTIDE SEQUENCE</scope>
    <source>
        <tissue evidence="1">Shoot tissue taken approximately 20 cm above the soil surface</tissue>
    </source>
</reference>
<dbReference type="AlphaFoldDB" id="A0A0A9GIX2"/>
<dbReference type="EMBL" id="GBRH01172831">
    <property type="protein sequence ID" value="JAE25065.1"/>
    <property type="molecule type" value="Transcribed_RNA"/>
</dbReference>
<accession>A0A0A9GIX2</accession>
<organism evidence="1">
    <name type="scientific">Arundo donax</name>
    <name type="common">Giant reed</name>
    <name type="synonym">Donax arundinaceus</name>
    <dbReference type="NCBI Taxonomy" id="35708"/>
    <lineage>
        <taxon>Eukaryota</taxon>
        <taxon>Viridiplantae</taxon>
        <taxon>Streptophyta</taxon>
        <taxon>Embryophyta</taxon>
        <taxon>Tracheophyta</taxon>
        <taxon>Spermatophyta</taxon>
        <taxon>Magnoliopsida</taxon>
        <taxon>Liliopsida</taxon>
        <taxon>Poales</taxon>
        <taxon>Poaceae</taxon>
        <taxon>PACMAD clade</taxon>
        <taxon>Arundinoideae</taxon>
        <taxon>Arundineae</taxon>
        <taxon>Arundo</taxon>
    </lineage>
</organism>
<sequence>MDEQFQDELFLRAWSVLIPFSRHSILQKALSPLEQTIADNQTPWTGPWC</sequence>
<protein>
    <submittedName>
        <fullName evidence="1">Uncharacterized protein</fullName>
    </submittedName>
</protein>
<name>A0A0A9GIX2_ARUDO</name>
<proteinExistence type="predicted"/>